<keyword evidence="11" id="KW-0472">Membrane</keyword>
<evidence type="ECO:0000256" key="8">
    <source>
        <dbReference type="ARBA" id="ARBA00023157"/>
    </source>
</evidence>
<dbReference type="FunFam" id="2.10.25.10:FF:000628">
    <property type="entry name" value="Wall-associated receptor kinase 2"/>
    <property type="match status" value="1"/>
</dbReference>
<dbReference type="GO" id="GO:0005886">
    <property type="term" value="C:plasma membrane"/>
    <property type="evidence" value="ECO:0007669"/>
    <property type="project" value="TreeGrafter"/>
</dbReference>
<dbReference type="AlphaFoldDB" id="A0AAD5ZYV7"/>
<evidence type="ECO:0000256" key="7">
    <source>
        <dbReference type="ARBA" id="ARBA00022840"/>
    </source>
</evidence>
<keyword evidence="11" id="KW-0812">Transmembrane</keyword>
<dbReference type="Pfam" id="PF07714">
    <property type="entry name" value="PK_Tyr_Ser-Thr"/>
    <property type="match status" value="1"/>
</dbReference>
<dbReference type="InterPro" id="IPR025287">
    <property type="entry name" value="WAK_GUB"/>
</dbReference>
<dbReference type="GO" id="GO:0005509">
    <property type="term" value="F:calcium ion binding"/>
    <property type="evidence" value="ECO:0007669"/>
    <property type="project" value="InterPro"/>
</dbReference>
<dbReference type="PROSITE" id="PS00107">
    <property type="entry name" value="PROTEIN_KINASE_ATP"/>
    <property type="match status" value="1"/>
</dbReference>
<dbReference type="PROSITE" id="PS50011">
    <property type="entry name" value="PROTEIN_KINASE_DOM"/>
    <property type="match status" value="1"/>
</dbReference>
<keyword evidence="8" id="KW-1015">Disulfide bond</keyword>
<keyword evidence="6" id="KW-0418">Kinase</keyword>
<dbReference type="InterPro" id="IPR018097">
    <property type="entry name" value="EGF_Ca-bd_CS"/>
</dbReference>
<dbReference type="Proteomes" id="UP001210211">
    <property type="component" value="Unassembled WGS sequence"/>
</dbReference>
<evidence type="ECO:0000259" key="13">
    <source>
        <dbReference type="PROSITE" id="PS50011"/>
    </source>
</evidence>
<evidence type="ECO:0000256" key="6">
    <source>
        <dbReference type="ARBA" id="ARBA00022777"/>
    </source>
</evidence>
<evidence type="ECO:0000256" key="3">
    <source>
        <dbReference type="ARBA" id="ARBA00022679"/>
    </source>
</evidence>
<evidence type="ECO:0000256" key="1">
    <source>
        <dbReference type="ARBA" id="ARBA00004479"/>
    </source>
</evidence>
<feature type="transmembrane region" description="Helical" evidence="11">
    <location>
        <begin position="346"/>
        <end position="371"/>
    </location>
</feature>
<dbReference type="CDD" id="cd14066">
    <property type="entry name" value="STKc_IRAK"/>
    <property type="match status" value="1"/>
</dbReference>
<dbReference type="InterPro" id="IPR001881">
    <property type="entry name" value="EGF-like_Ca-bd_dom"/>
</dbReference>
<name>A0AAD5ZYV7_9POAL</name>
<feature type="domain" description="Protein kinase" evidence="13">
    <location>
        <begin position="420"/>
        <end position="700"/>
    </location>
</feature>
<dbReference type="PANTHER" id="PTHR27005:SF479">
    <property type="entry name" value="OS06G0706600 PROTEIN"/>
    <property type="match status" value="1"/>
</dbReference>
<dbReference type="InterPro" id="IPR011009">
    <property type="entry name" value="Kinase-like_dom_sf"/>
</dbReference>
<dbReference type="GO" id="GO:0005524">
    <property type="term" value="F:ATP binding"/>
    <property type="evidence" value="ECO:0007669"/>
    <property type="project" value="UniProtKB-UniRule"/>
</dbReference>
<dbReference type="GO" id="GO:0030247">
    <property type="term" value="F:polysaccharide binding"/>
    <property type="evidence" value="ECO:0007669"/>
    <property type="project" value="InterPro"/>
</dbReference>
<dbReference type="SMART" id="SM00179">
    <property type="entry name" value="EGF_CA"/>
    <property type="match status" value="1"/>
</dbReference>
<protein>
    <recommendedName>
        <fullName evidence="13">Protein kinase domain-containing protein</fullName>
    </recommendedName>
</protein>
<comment type="subcellular location">
    <subcellularLocation>
        <location evidence="1">Membrane</location>
        <topology evidence="1">Single-pass type I membrane protein</topology>
    </subcellularLocation>
</comment>
<dbReference type="InterPro" id="IPR000719">
    <property type="entry name" value="Prot_kinase_dom"/>
</dbReference>
<dbReference type="InterPro" id="IPR017441">
    <property type="entry name" value="Protein_kinase_ATP_BS"/>
</dbReference>
<dbReference type="Pfam" id="PF13947">
    <property type="entry name" value="GUB_WAK_bind"/>
    <property type="match status" value="1"/>
</dbReference>
<evidence type="ECO:0000256" key="11">
    <source>
        <dbReference type="SAM" id="Phobius"/>
    </source>
</evidence>
<sequence length="740" mass="82909">MDWLLLYHLFITVLISVPYSLAEAPQSLGCQTTCGDVNIPYPFGIGQGCALSKEFELNCTRDKNGTYKAFTSESSDVEVVNISLFQGQARVKNWISWQCYNSTANEISDYSWGELNLTTTPFRFSSTQNKFTAIGAQTLAYFYLQNGKPLWYRTGCVSVCLSMQGLVNGSCSGIGCCQTAIPLGMNYYTVRFDGNFNSSDVSSFSRCSYAVLIDANSFNFSTTYITTTNFWYGNNGQVPVVVDWSIGNETCQAAQRNKTSYACVSSNSSCIDSTNGPGYFCNCDKGYEGNPYLPGGCKDIDECLNKSTCSGICTNTPGSFICSCPRGKHQVGNNTGDCYNNSRIPLWVKMLIGICVCIVVVLILSSFIYLVHERRKIATMKEKYFREYGGQLLYQEMKSKQGFTFTIFKEEELKEATNNFDAKNILGEGGNGAVYKGTLINNEDVAIKRCKTFDERQKKEFGKEILILSQINHKNIVRILGCCLEVEIPILVYEFIPKGTLFDLIHSYHTSHFSLSSRLRIAQEAAEALAYLHSWASPPIVHRDVKSSNILLDENFMAKVSDFGASVLAPSDQDQFATLVQGTRGYLDPEYMQTGQLTVKSDVYSFGVVLIELLTRKKAFYWDGAEERSLSSAFLSAMKVNKLREVLDDQILNEESMNLISGVAELARECLNMEGEKRPEMREVAETLDRLRKTMKHPWVHEIPEEIESLICEPSTNKELEITSYRSLEEKAMLTIESGR</sequence>
<dbReference type="InterPro" id="IPR001245">
    <property type="entry name" value="Ser-Thr/Tyr_kinase_cat_dom"/>
</dbReference>
<accession>A0AAD5ZYV7</accession>
<evidence type="ECO:0000256" key="9">
    <source>
        <dbReference type="ARBA" id="ARBA00023180"/>
    </source>
</evidence>
<dbReference type="SUPFAM" id="SSF57196">
    <property type="entry name" value="EGF/Laminin"/>
    <property type="match status" value="1"/>
</dbReference>
<dbReference type="SMART" id="SM00181">
    <property type="entry name" value="EGF"/>
    <property type="match status" value="2"/>
</dbReference>
<keyword evidence="2" id="KW-0723">Serine/threonine-protein kinase</keyword>
<dbReference type="SMART" id="SM00220">
    <property type="entry name" value="S_TKc"/>
    <property type="match status" value="1"/>
</dbReference>
<dbReference type="GO" id="GO:0007166">
    <property type="term" value="P:cell surface receptor signaling pathway"/>
    <property type="evidence" value="ECO:0007669"/>
    <property type="project" value="InterPro"/>
</dbReference>
<evidence type="ECO:0000313" key="14">
    <source>
        <dbReference type="EMBL" id="KAJ3706424.1"/>
    </source>
</evidence>
<dbReference type="FunFam" id="1.10.510.10:FF:000084">
    <property type="entry name" value="Wall-associated receptor kinase 2"/>
    <property type="match status" value="1"/>
</dbReference>
<dbReference type="Gene3D" id="1.10.510.10">
    <property type="entry name" value="Transferase(Phosphotransferase) domain 1"/>
    <property type="match status" value="1"/>
</dbReference>
<evidence type="ECO:0000256" key="2">
    <source>
        <dbReference type="ARBA" id="ARBA00022527"/>
    </source>
</evidence>
<organism evidence="14 15">
    <name type="scientific">Rhynchospora tenuis</name>
    <dbReference type="NCBI Taxonomy" id="198213"/>
    <lineage>
        <taxon>Eukaryota</taxon>
        <taxon>Viridiplantae</taxon>
        <taxon>Streptophyta</taxon>
        <taxon>Embryophyta</taxon>
        <taxon>Tracheophyta</taxon>
        <taxon>Spermatophyta</taxon>
        <taxon>Magnoliopsida</taxon>
        <taxon>Liliopsida</taxon>
        <taxon>Poales</taxon>
        <taxon>Cyperaceae</taxon>
        <taxon>Cyperoideae</taxon>
        <taxon>Rhynchosporeae</taxon>
        <taxon>Rhynchospora</taxon>
    </lineage>
</organism>
<keyword evidence="11" id="KW-1133">Transmembrane helix</keyword>
<feature type="signal peptide" evidence="12">
    <location>
        <begin position="1"/>
        <end position="22"/>
    </location>
</feature>
<dbReference type="PANTHER" id="PTHR27005">
    <property type="entry name" value="WALL-ASSOCIATED RECEPTOR KINASE-LIKE 21"/>
    <property type="match status" value="1"/>
</dbReference>
<evidence type="ECO:0000313" key="15">
    <source>
        <dbReference type="Proteomes" id="UP001210211"/>
    </source>
</evidence>
<evidence type="ECO:0000256" key="4">
    <source>
        <dbReference type="ARBA" id="ARBA00022729"/>
    </source>
</evidence>
<dbReference type="CDD" id="cd00054">
    <property type="entry name" value="EGF_CA"/>
    <property type="match status" value="1"/>
</dbReference>
<dbReference type="PROSITE" id="PS01187">
    <property type="entry name" value="EGF_CA"/>
    <property type="match status" value="1"/>
</dbReference>
<gene>
    <name evidence="14" type="ORF">LUZ61_010129</name>
</gene>
<dbReference type="Gene3D" id="3.30.200.20">
    <property type="entry name" value="Phosphorylase Kinase, domain 1"/>
    <property type="match status" value="1"/>
</dbReference>
<comment type="caution">
    <text evidence="14">The sequence shown here is derived from an EMBL/GenBank/DDBJ whole genome shotgun (WGS) entry which is preliminary data.</text>
</comment>
<feature type="binding site" evidence="10">
    <location>
        <position position="448"/>
    </location>
    <ligand>
        <name>ATP</name>
        <dbReference type="ChEBI" id="CHEBI:30616"/>
    </ligand>
</feature>
<reference evidence="14 15" key="1">
    <citation type="journal article" date="2022" name="Cell">
        <title>Repeat-based holocentromeres influence genome architecture and karyotype evolution.</title>
        <authorList>
            <person name="Hofstatter P.G."/>
            <person name="Thangavel G."/>
            <person name="Lux T."/>
            <person name="Neumann P."/>
            <person name="Vondrak T."/>
            <person name="Novak P."/>
            <person name="Zhang M."/>
            <person name="Costa L."/>
            <person name="Castellani M."/>
            <person name="Scott A."/>
            <person name="Toegelov H."/>
            <person name="Fuchs J."/>
            <person name="Mata-Sucre Y."/>
            <person name="Dias Y."/>
            <person name="Vanzela A.L.L."/>
            <person name="Huettel B."/>
            <person name="Almeida C.C.S."/>
            <person name="Simkova H."/>
            <person name="Souza G."/>
            <person name="Pedrosa-Harand A."/>
            <person name="Macas J."/>
            <person name="Mayer K.F.X."/>
            <person name="Houben A."/>
            <person name="Marques A."/>
        </authorList>
    </citation>
    <scope>NUCLEOTIDE SEQUENCE [LARGE SCALE GENOMIC DNA]</scope>
    <source>
        <strain evidence="14">RhyTen1mFocal</strain>
    </source>
</reference>
<keyword evidence="3" id="KW-0808">Transferase</keyword>
<evidence type="ECO:0000256" key="5">
    <source>
        <dbReference type="ARBA" id="ARBA00022741"/>
    </source>
</evidence>
<dbReference type="Gene3D" id="2.10.25.10">
    <property type="entry name" value="Laminin"/>
    <property type="match status" value="1"/>
</dbReference>
<proteinExistence type="predicted"/>
<dbReference type="FunFam" id="3.30.200.20:FF:000337">
    <property type="entry name" value="Wall-associated receptor kinase 3"/>
    <property type="match status" value="1"/>
</dbReference>
<keyword evidence="15" id="KW-1185">Reference proteome</keyword>
<keyword evidence="4 12" id="KW-0732">Signal</keyword>
<feature type="chain" id="PRO_5042141447" description="Protein kinase domain-containing protein" evidence="12">
    <location>
        <begin position="23"/>
        <end position="740"/>
    </location>
</feature>
<dbReference type="SUPFAM" id="SSF56112">
    <property type="entry name" value="Protein kinase-like (PK-like)"/>
    <property type="match status" value="1"/>
</dbReference>
<dbReference type="GO" id="GO:0004674">
    <property type="term" value="F:protein serine/threonine kinase activity"/>
    <property type="evidence" value="ECO:0007669"/>
    <property type="project" value="UniProtKB-KW"/>
</dbReference>
<dbReference type="PROSITE" id="PS00108">
    <property type="entry name" value="PROTEIN_KINASE_ST"/>
    <property type="match status" value="1"/>
</dbReference>
<evidence type="ECO:0000256" key="12">
    <source>
        <dbReference type="SAM" id="SignalP"/>
    </source>
</evidence>
<dbReference type="InterPro" id="IPR000742">
    <property type="entry name" value="EGF"/>
</dbReference>
<evidence type="ECO:0000256" key="10">
    <source>
        <dbReference type="PROSITE-ProRule" id="PRU10141"/>
    </source>
</evidence>
<dbReference type="InterPro" id="IPR045274">
    <property type="entry name" value="WAK-like"/>
</dbReference>
<keyword evidence="5 10" id="KW-0547">Nucleotide-binding</keyword>
<keyword evidence="7 10" id="KW-0067">ATP-binding</keyword>
<dbReference type="EMBL" id="JAMRDG010000001">
    <property type="protein sequence ID" value="KAJ3706424.1"/>
    <property type="molecule type" value="Genomic_DNA"/>
</dbReference>
<keyword evidence="9" id="KW-0325">Glycoprotein</keyword>
<dbReference type="InterPro" id="IPR008271">
    <property type="entry name" value="Ser/Thr_kinase_AS"/>
</dbReference>